<protein>
    <submittedName>
        <fullName evidence="14">Icam4 protein</fullName>
    </submittedName>
</protein>
<feature type="signal peptide" evidence="12">
    <location>
        <begin position="1"/>
        <end position="20"/>
    </location>
</feature>
<evidence type="ECO:0000313" key="15">
    <source>
        <dbReference type="Proteomes" id="UP001152836"/>
    </source>
</evidence>
<evidence type="ECO:0000256" key="4">
    <source>
        <dbReference type="ARBA" id="ARBA00022729"/>
    </source>
</evidence>
<keyword evidence="7" id="KW-1133">Transmembrane helix</keyword>
<evidence type="ECO:0000256" key="2">
    <source>
        <dbReference type="ARBA" id="ARBA00005925"/>
    </source>
</evidence>
<accession>A0AAU9ZTT2</accession>
<gene>
    <name evidence="14" type="primary">Icam4</name>
    <name evidence="14" type="ORF">PHOROB_LOCUS11811</name>
</gene>
<sequence>MESVLFSSLLLVAAYPRSGSLQHEWMQSPPMPSRASMPFLVRLSPEVEAVPPGGSVWLNCSHSCPLPVRSSLRTQLRQGKTLNGSGWVSYQLLDVRAWNSKVRCVVTCAGETREATARITAYKRPRSVIMEPPVLVGHKYTLRCYVIHVFPVGFLVVSLRKGGQVVYFESLERFTGSDLANVTLTYVIRAGPNDLWQPLTCHARLNLDGLVVRSSSAPVMFTMIGEAPCNLGGGELVRERGCCHSKRAHRTGMGSSLGGPQTSSFLIFISAPSFEPSIQSLGFCLHCGPGGDPPGCGGCLRAQVPGRADSVINGCLMPDKRDKKRSSEQLIQILLLDQ</sequence>
<dbReference type="GO" id="GO:0098609">
    <property type="term" value="P:cell-cell adhesion"/>
    <property type="evidence" value="ECO:0007669"/>
    <property type="project" value="InterPro"/>
</dbReference>
<comment type="subcellular location">
    <subcellularLocation>
        <location evidence="1">Membrane</location>
        <topology evidence="1">Single-pass type I membrane protein</topology>
    </subcellularLocation>
</comment>
<dbReference type="PRINTS" id="PR01472">
    <property type="entry name" value="ICAMVCAM1"/>
</dbReference>
<evidence type="ECO:0000256" key="9">
    <source>
        <dbReference type="ARBA" id="ARBA00023157"/>
    </source>
</evidence>
<comment type="similarity">
    <text evidence="2">Belongs to the immunoglobulin superfamily. ICAM family.</text>
</comment>
<organism evidence="14 15">
    <name type="scientific">Phodopus roborovskii</name>
    <name type="common">Roborovski's desert hamster</name>
    <name type="synonym">Cricetulus roborovskii</name>
    <dbReference type="NCBI Taxonomy" id="109678"/>
    <lineage>
        <taxon>Eukaryota</taxon>
        <taxon>Metazoa</taxon>
        <taxon>Chordata</taxon>
        <taxon>Craniata</taxon>
        <taxon>Vertebrata</taxon>
        <taxon>Euteleostomi</taxon>
        <taxon>Mammalia</taxon>
        <taxon>Eutheria</taxon>
        <taxon>Euarchontoglires</taxon>
        <taxon>Glires</taxon>
        <taxon>Rodentia</taxon>
        <taxon>Myomorpha</taxon>
        <taxon>Muroidea</taxon>
        <taxon>Cricetidae</taxon>
        <taxon>Cricetinae</taxon>
        <taxon>Phodopus</taxon>
    </lineage>
</organism>
<proteinExistence type="inferred from homology"/>
<dbReference type="SUPFAM" id="SSF48726">
    <property type="entry name" value="Immunoglobulin"/>
    <property type="match status" value="2"/>
</dbReference>
<evidence type="ECO:0000256" key="8">
    <source>
        <dbReference type="ARBA" id="ARBA00023136"/>
    </source>
</evidence>
<dbReference type="PANTHER" id="PTHR13771">
    <property type="entry name" value="INTERCELLULAR ADHESION MOLECULE"/>
    <property type="match status" value="1"/>
</dbReference>
<keyword evidence="15" id="KW-1185">Reference proteome</keyword>
<keyword evidence="8" id="KW-0472">Membrane</keyword>
<evidence type="ECO:0000313" key="14">
    <source>
        <dbReference type="EMBL" id="CAH6855983.1"/>
    </source>
</evidence>
<dbReference type="FunFam" id="2.60.40.10:FF:000194">
    <property type="entry name" value="Intercellular adhesion molecule 1"/>
    <property type="match status" value="1"/>
</dbReference>
<keyword evidence="10" id="KW-0325">Glycoprotein</keyword>
<keyword evidence="4 12" id="KW-0732">Signal</keyword>
<dbReference type="InterPro" id="IPR047012">
    <property type="entry name" value="ICAM_VCAM"/>
</dbReference>
<dbReference type="GO" id="GO:0005886">
    <property type="term" value="C:plasma membrane"/>
    <property type="evidence" value="ECO:0007669"/>
    <property type="project" value="TreeGrafter"/>
</dbReference>
<evidence type="ECO:0000256" key="7">
    <source>
        <dbReference type="ARBA" id="ARBA00022989"/>
    </source>
</evidence>
<dbReference type="EMBL" id="CALSGD010001501">
    <property type="protein sequence ID" value="CAH6855983.1"/>
    <property type="molecule type" value="Genomic_DNA"/>
</dbReference>
<comment type="caution">
    <text evidence="14">The sequence shown here is derived from an EMBL/GenBank/DDBJ whole genome shotgun (WGS) entry which is preliminary data.</text>
</comment>
<dbReference type="Pfam" id="PF03921">
    <property type="entry name" value="ICAM_N"/>
    <property type="match status" value="1"/>
</dbReference>
<evidence type="ECO:0000256" key="3">
    <source>
        <dbReference type="ARBA" id="ARBA00022692"/>
    </source>
</evidence>
<dbReference type="Proteomes" id="UP001152836">
    <property type="component" value="Unassembled WGS sequence"/>
</dbReference>
<keyword evidence="11" id="KW-0393">Immunoglobulin domain</keyword>
<keyword evidence="3" id="KW-0812">Transmembrane</keyword>
<dbReference type="GO" id="GO:0005178">
    <property type="term" value="F:integrin binding"/>
    <property type="evidence" value="ECO:0007669"/>
    <property type="project" value="InterPro"/>
</dbReference>
<dbReference type="InterPro" id="IPR036179">
    <property type="entry name" value="Ig-like_dom_sf"/>
</dbReference>
<feature type="domain" description="Intercellular adhesion molecule N-terminal" evidence="13">
    <location>
        <begin position="39"/>
        <end position="126"/>
    </location>
</feature>
<evidence type="ECO:0000256" key="12">
    <source>
        <dbReference type="SAM" id="SignalP"/>
    </source>
</evidence>
<evidence type="ECO:0000259" key="13">
    <source>
        <dbReference type="Pfam" id="PF03921"/>
    </source>
</evidence>
<name>A0AAU9ZTT2_PHORO</name>
<evidence type="ECO:0000256" key="10">
    <source>
        <dbReference type="ARBA" id="ARBA00023180"/>
    </source>
</evidence>
<reference evidence="14" key="1">
    <citation type="submission" date="2022-06" db="EMBL/GenBank/DDBJ databases">
        <authorList>
            <person name="Andreotti S."/>
            <person name="Wyler E."/>
        </authorList>
    </citation>
    <scope>NUCLEOTIDE SEQUENCE</scope>
</reference>
<dbReference type="Gene3D" id="2.60.40.10">
    <property type="entry name" value="Immunoglobulins"/>
    <property type="match status" value="2"/>
</dbReference>
<dbReference type="PANTHER" id="PTHR13771:SF8">
    <property type="entry name" value="INTERCELLULAR ADHESION MOLECULE 4"/>
    <property type="match status" value="1"/>
</dbReference>
<dbReference type="InterPro" id="IPR013783">
    <property type="entry name" value="Ig-like_fold"/>
</dbReference>
<keyword evidence="5" id="KW-0677">Repeat</keyword>
<evidence type="ECO:0000256" key="1">
    <source>
        <dbReference type="ARBA" id="ARBA00004479"/>
    </source>
</evidence>
<feature type="chain" id="PRO_5043818607" evidence="12">
    <location>
        <begin position="21"/>
        <end position="338"/>
    </location>
</feature>
<keyword evidence="9" id="KW-1015">Disulfide bond</keyword>
<dbReference type="InterPro" id="IPR003987">
    <property type="entry name" value="ICAM_VCAM_N"/>
</dbReference>
<evidence type="ECO:0000256" key="6">
    <source>
        <dbReference type="ARBA" id="ARBA00022889"/>
    </source>
</evidence>
<evidence type="ECO:0000256" key="11">
    <source>
        <dbReference type="ARBA" id="ARBA00023319"/>
    </source>
</evidence>
<keyword evidence="6" id="KW-0130">Cell adhesion</keyword>
<dbReference type="AlphaFoldDB" id="A0AAU9ZTT2"/>
<evidence type="ECO:0000256" key="5">
    <source>
        <dbReference type="ARBA" id="ARBA00022737"/>
    </source>
</evidence>
<dbReference type="InterPro" id="IPR013768">
    <property type="entry name" value="ICAM_N"/>
</dbReference>